<dbReference type="InterPro" id="IPR018369">
    <property type="entry name" value="Chaprnonin_Cpn10_CS"/>
</dbReference>
<dbReference type="Pfam" id="PF00166">
    <property type="entry name" value="Cpn10"/>
    <property type="match status" value="1"/>
</dbReference>
<comment type="caution">
    <text evidence="5">The sequence shown here is derived from an EMBL/GenBank/DDBJ whole genome shotgun (WGS) entry which is preliminary data.</text>
</comment>
<name>A0ABP8Q6L3_9BACT</name>
<dbReference type="InterPro" id="IPR037124">
    <property type="entry name" value="Chaperonin_GroES_sf"/>
</dbReference>
<evidence type="ECO:0000256" key="2">
    <source>
        <dbReference type="ARBA" id="ARBA00023186"/>
    </source>
</evidence>
<accession>A0ABP8Q6L3</accession>
<dbReference type="NCBIfam" id="NF001534">
    <property type="entry name" value="PRK00364.2-5"/>
    <property type="match status" value="1"/>
</dbReference>
<dbReference type="PRINTS" id="PR00297">
    <property type="entry name" value="CHAPERONIN10"/>
</dbReference>
<organism evidence="5 6">
    <name type="scientific">Hymenobacter ginsengisoli</name>
    <dbReference type="NCBI Taxonomy" id="1051626"/>
    <lineage>
        <taxon>Bacteria</taxon>
        <taxon>Pseudomonadati</taxon>
        <taxon>Bacteroidota</taxon>
        <taxon>Cytophagia</taxon>
        <taxon>Cytophagales</taxon>
        <taxon>Hymenobacteraceae</taxon>
        <taxon>Hymenobacter</taxon>
    </lineage>
</organism>
<dbReference type="SMART" id="SM00883">
    <property type="entry name" value="Cpn10"/>
    <property type="match status" value="1"/>
</dbReference>
<protein>
    <recommendedName>
        <fullName evidence="3">Co-chaperonin GroES</fullName>
    </recommendedName>
    <alternativeName>
        <fullName evidence="3">10 kDa chaperonin</fullName>
    </alternativeName>
    <alternativeName>
        <fullName evidence="3">Chaperonin-10</fullName>
        <shortName evidence="3">Cpn10</shortName>
    </alternativeName>
</protein>
<gene>
    <name evidence="3 5" type="primary">groES</name>
    <name evidence="3" type="synonym">groS</name>
    <name evidence="5" type="ORF">GCM10023172_14960</name>
</gene>
<dbReference type="NCBIfam" id="NF001527">
    <property type="entry name" value="PRK00364.1-2"/>
    <property type="match status" value="1"/>
</dbReference>
<evidence type="ECO:0000256" key="3">
    <source>
        <dbReference type="HAMAP-Rule" id="MF_00580"/>
    </source>
</evidence>
<dbReference type="HAMAP" id="MF_00580">
    <property type="entry name" value="CH10"/>
    <property type="match status" value="1"/>
</dbReference>
<evidence type="ECO:0000313" key="5">
    <source>
        <dbReference type="EMBL" id="GAA4498293.1"/>
    </source>
</evidence>
<dbReference type="PANTHER" id="PTHR10772:SF58">
    <property type="entry name" value="CO-CHAPERONIN GROES"/>
    <property type="match status" value="1"/>
</dbReference>
<dbReference type="PROSITE" id="PS00681">
    <property type="entry name" value="CHAPERONINS_CPN10"/>
    <property type="match status" value="1"/>
</dbReference>
<proteinExistence type="inferred from homology"/>
<dbReference type="CDD" id="cd00320">
    <property type="entry name" value="cpn10"/>
    <property type="match status" value="1"/>
</dbReference>
<dbReference type="SUPFAM" id="SSF50129">
    <property type="entry name" value="GroES-like"/>
    <property type="match status" value="1"/>
</dbReference>
<dbReference type="EMBL" id="BAABGQ010000005">
    <property type="protein sequence ID" value="GAA4498293.1"/>
    <property type="molecule type" value="Genomic_DNA"/>
</dbReference>
<evidence type="ECO:0000256" key="4">
    <source>
        <dbReference type="RuleBase" id="RU000535"/>
    </source>
</evidence>
<dbReference type="Proteomes" id="UP001501243">
    <property type="component" value="Unassembled WGS sequence"/>
</dbReference>
<sequence length="96" mass="10195">MALSIKPLADRVVIKAAAAEATTKSGIIIPDTAKEKPQRGEVVAVGDGKTSDNGTIIKPEVKVGDQVLYGKWTGTEITVDGEDYLIMQEKDILAVL</sequence>
<dbReference type="NCBIfam" id="NF001531">
    <property type="entry name" value="PRK00364.2-2"/>
    <property type="match status" value="1"/>
</dbReference>
<comment type="function">
    <text evidence="3 4">Together with the chaperonin GroEL, plays an essential role in assisting protein folding. The GroEL-GroES system forms a nano-cage that allows encapsulation of the non-native substrate proteins and provides a physical environment optimized to promote and accelerate protein folding. GroES binds to the apical surface of the GroEL ring, thereby capping the opening of the GroEL channel.</text>
</comment>
<dbReference type="RefSeq" id="WP_208130810.1">
    <property type="nucleotide sequence ID" value="NZ_BAABGQ010000005.1"/>
</dbReference>
<evidence type="ECO:0000313" key="6">
    <source>
        <dbReference type="Proteomes" id="UP001501243"/>
    </source>
</evidence>
<dbReference type="NCBIfam" id="NF001533">
    <property type="entry name" value="PRK00364.2-4"/>
    <property type="match status" value="1"/>
</dbReference>
<dbReference type="InterPro" id="IPR011032">
    <property type="entry name" value="GroES-like_sf"/>
</dbReference>
<dbReference type="NCBIfam" id="NF001530">
    <property type="entry name" value="PRK00364.1-6"/>
    <property type="match status" value="1"/>
</dbReference>
<dbReference type="Gene3D" id="2.30.33.40">
    <property type="entry name" value="GroES chaperonin"/>
    <property type="match status" value="1"/>
</dbReference>
<keyword evidence="6" id="KW-1185">Reference proteome</keyword>
<dbReference type="PANTHER" id="PTHR10772">
    <property type="entry name" value="10 KDA HEAT SHOCK PROTEIN"/>
    <property type="match status" value="1"/>
</dbReference>
<reference evidence="6" key="1">
    <citation type="journal article" date="2019" name="Int. J. Syst. Evol. Microbiol.">
        <title>The Global Catalogue of Microorganisms (GCM) 10K type strain sequencing project: providing services to taxonomists for standard genome sequencing and annotation.</title>
        <authorList>
            <consortium name="The Broad Institute Genomics Platform"/>
            <consortium name="The Broad Institute Genome Sequencing Center for Infectious Disease"/>
            <person name="Wu L."/>
            <person name="Ma J."/>
        </authorList>
    </citation>
    <scope>NUCLEOTIDE SEQUENCE [LARGE SCALE GENOMIC DNA]</scope>
    <source>
        <strain evidence="6">JCM 17841</strain>
    </source>
</reference>
<keyword evidence="3" id="KW-0963">Cytoplasm</keyword>
<evidence type="ECO:0000256" key="1">
    <source>
        <dbReference type="ARBA" id="ARBA00006975"/>
    </source>
</evidence>
<dbReference type="InterPro" id="IPR020818">
    <property type="entry name" value="Chaperonin_GroES"/>
</dbReference>
<comment type="subcellular location">
    <subcellularLocation>
        <location evidence="3">Cytoplasm</location>
    </subcellularLocation>
</comment>
<keyword evidence="2 3" id="KW-0143">Chaperone</keyword>
<comment type="similarity">
    <text evidence="1 3 4">Belongs to the GroES chaperonin family.</text>
</comment>
<comment type="subunit">
    <text evidence="3">Heptamer of 7 subunits arranged in a ring. Interacts with the chaperonin GroEL.</text>
</comment>